<organism evidence="1 2">
    <name type="scientific">Fodinisporobacter ferrooxydans</name>
    <dbReference type="NCBI Taxonomy" id="2901836"/>
    <lineage>
        <taxon>Bacteria</taxon>
        <taxon>Bacillati</taxon>
        <taxon>Bacillota</taxon>
        <taxon>Bacilli</taxon>
        <taxon>Bacillales</taxon>
        <taxon>Alicyclobacillaceae</taxon>
        <taxon>Fodinisporobacter</taxon>
    </lineage>
</organism>
<accession>A0ABY4CMP3</accession>
<reference evidence="1" key="1">
    <citation type="submission" date="2021-12" db="EMBL/GenBank/DDBJ databases">
        <title>Alicyclobacillaceae gen. nov., sp. nov., isolated from chalcocite enrichment system.</title>
        <authorList>
            <person name="Jiang Z."/>
        </authorList>
    </citation>
    <scope>NUCLEOTIDE SEQUENCE</scope>
    <source>
        <strain evidence="1">MYW30-H2</strain>
    </source>
</reference>
<dbReference type="Proteomes" id="UP000830167">
    <property type="component" value="Chromosome"/>
</dbReference>
<gene>
    <name evidence="1" type="ORF">LSG31_00490</name>
</gene>
<dbReference type="EMBL" id="CP089291">
    <property type="protein sequence ID" value="UOF90796.1"/>
    <property type="molecule type" value="Genomic_DNA"/>
</dbReference>
<keyword evidence="2" id="KW-1185">Reference proteome</keyword>
<proteinExistence type="predicted"/>
<dbReference type="RefSeq" id="WP_347437495.1">
    <property type="nucleotide sequence ID" value="NZ_CP089291.1"/>
</dbReference>
<sequence>MAKSRLEKSLGNYSYNDLQQELASIVQQKYGKKSQTGDYWVDYPYIVDVYEDEFVVEKDGKYYIADYEVDEDGTVSIGSFYAAKKIYSKKGKTPVTKLGSRPSASSEIASV</sequence>
<evidence type="ECO:0000313" key="2">
    <source>
        <dbReference type="Proteomes" id="UP000830167"/>
    </source>
</evidence>
<protein>
    <recommendedName>
        <fullName evidence="3">Phage protein</fullName>
    </recommendedName>
</protein>
<evidence type="ECO:0008006" key="3">
    <source>
        <dbReference type="Google" id="ProtNLM"/>
    </source>
</evidence>
<evidence type="ECO:0000313" key="1">
    <source>
        <dbReference type="EMBL" id="UOF90796.1"/>
    </source>
</evidence>
<name>A0ABY4CMP3_9BACL</name>